<accession>A0A1I6IZ13</accession>
<dbReference type="SMART" id="SM00228">
    <property type="entry name" value="PDZ"/>
    <property type="match status" value="1"/>
</dbReference>
<feature type="transmembrane region" description="Helical" evidence="5">
    <location>
        <begin position="37"/>
        <end position="58"/>
    </location>
</feature>
<dbReference type="InterPro" id="IPR043504">
    <property type="entry name" value="Peptidase_S1_PA_chymotrypsin"/>
</dbReference>
<dbReference type="PRINTS" id="PR00834">
    <property type="entry name" value="PROTEASES2C"/>
</dbReference>
<dbReference type="Pfam" id="PF13365">
    <property type="entry name" value="Trypsin_2"/>
    <property type="match status" value="1"/>
</dbReference>
<evidence type="ECO:0000259" key="6">
    <source>
        <dbReference type="PROSITE" id="PS50106"/>
    </source>
</evidence>
<sequence>MSTDNRPDSSSETGDYSFMQEKVLPKKKRSRKKTIKSLANTVVLAVIFGLISSCVFHLSNPYFDELFGTDREPFVFPETSPSPAISEEPSTEPSTEPSIEPSKPSGLATESEDNEDTDAVITEREHLELVTIKEYRKLYTLLAEVHENSKNSVVTVSSVTDEVDWLNNPFEKTDASYGVVIANNESELLIMASKDKIENANQIRVTFRNNTTVEAELYAYDSDTGIAMISIPLENIPEVTLDTVVVAALGDSYQLSVGTPVLALGCPNGYMYSMMIGFITNKCTEKYITDYKLDVYNTDMDENSYGEGIVVNVEGVIMGVITHDYKDEYNADSMTILGISKLKPIIEDMINKRPRTYAGIVVNDITGEYAKAIKVESGVYVAEVLADSPALEGGLKNGDVITEIDDVPIASAIAYSNILRNHEPGDKIKVKVKRTSKKEKPEVTFTIELGKKSNKK</sequence>
<dbReference type="Gene3D" id="2.40.10.10">
    <property type="entry name" value="Trypsin-like serine proteases"/>
    <property type="match status" value="2"/>
</dbReference>
<keyword evidence="5" id="KW-0472">Membrane</keyword>
<reference evidence="7 8" key="1">
    <citation type="submission" date="2016-10" db="EMBL/GenBank/DDBJ databases">
        <authorList>
            <person name="de Groot N.N."/>
        </authorList>
    </citation>
    <scope>NUCLEOTIDE SEQUENCE [LARGE SCALE GENOMIC DNA]</scope>
    <source>
        <strain evidence="7 8">743A</strain>
    </source>
</reference>
<gene>
    <name evidence="7" type="ORF">SAMN05661086_01269</name>
</gene>
<keyword evidence="8" id="KW-1185">Reference proteome</keyword>
<evidence type="ECO:0000256" key="2">
    <source>
        <dbReference type="ARBA" id="ARBA00022670"/>
    </source>
</evidence>
<dbReference type="PANTHER" id="PTHR22939">
    <property type="entry name" value="SERINE PROTEASE FAMILY S1C HTRA-RELATED"/>
    <property type="match status" value="1"/>
</dbReference>
<dbReference type="GO" id="GO:0004252">
    <property type="term" value="F:serine-type endopeptidase activity"/>
    <property type="evidence" value="ECO:0007669"/>
    <property type="project" value="InterPro"/>
</dbReference>
<feature type="compositionally biased region" description="Low complexity" evidence="4">
    <location>
        <begin position="77"/>
        <end position="105"/>
    </location>
</feature>
<dbReference type="Proteomes" id="UP000199659">
    <property type="component" value="Unassembled WGS sequence"/>
</dbReference>
<keyword evidence="5" id="KW-0812">Transmembrane</keyword>
<dbReference type="SUPFAM" id="SSF50156">
    <property type="entry name" value="PDZ domain-like"/>
    <property type="match status" value="1"/>
</dbReference>
<evidence type="ECO:0000256" key="5">
    <source>
        <dbReference type="SAM" id="Phobius"/>
    </source>
</evidence>
<comment type="similarity">
    <text evidence="1">Belongs to the peptidase S1C family.</text>
</comment>
<protein>
    <submittedName>
        <fullName evidence="7">Trypsin-like peptidase domain-containing protein</fullName>
    </submittedName>
</protein>
<feature type="region of interest" description="Disordered" evidence="4">
    <location>
        <begin position="1"/>
        <end position="25"/>
    </location>
</feature>
<evidence type="ECO:0000256" key="3">
    <source>
        <dbReference type="ARBA" id="ARBA00022801"/>
    </source>
</evidence>
<proteinExistence type="inferred from homology"/>
<feature type="domain" description="PDZ" evidence="6">
    <location>
        <begin position="347"/>
        <end position="436"/>
    </location>
</feature>
<dbReference type="InterPro" id="IPR036034">
    <property type="entry name" value="PDZ_sf"/>
</dbReference>
<dbReference type="InterPro" id="IPR001478">
    <property type="entry name" value="PDZ"/>
</dbReference>
<name>A0A1I6IZ13_9FIRM</name>
<dbReference type="AlphaFoldDB" id="A0A1I6IZ13"/>
<dbReference type="STRING" id="37658.SAMN05661086_01269"/>
<dbReference type="InterPro" id="IPR001940">
    <property type="entry name" value="Peptidase_S1C"/>
</dbReference>
<evidence type="ECO:0000256" key="4">
    <source>
        <dbReference type="SAM" id="MobiDB-lite"/>
    </source>
</evidence>
<organism evidence="7 8">
    <name type="scientific">Anaeromicropila populeti</name>
    <dbReference type="NCBI Taxonomy" id="37658"/>
    <lineage>
        <taxon>Bacteria</taxon>
        <taxon>Bacillati</taxon>
        <taxon>Bacillota</taxon>
        <taxon>Clostridia</taxon>
        <taxon>Lachnospirales</taxon>
        <taxon>Lachnospiraceae</taxon>
        <taxon>Anaeromicropila</taxon>
    </lineage>
</organism>
<dbReference type="PROSITE" id="PS50106">
    <property type="entry name" value="PDZ"/>
    <property type="match status" value="1"/>
</dbReference>
<dbReference type="PANTHER" id="PTHR22939:SF129">
    <property type="entry name" value="SERINE PROTEASE HTRA2, MITOCHONDRIAL"/>
    <property type="match status" value="1"/>
</dbReference>
<dbReference type="GO" id="GO:0006508">
    <property type="term" value="P:proteolysis"/>
    <property type="evidence" value="ECO:0007669"/>
    <property type="project" value="UniProtKB-KW"/>
</dbReference>
<dbReference type="EMBL" id="FOYZ01000004">
    <property type="protein sequence ID" value="SFR71919.1"/>
    <property type="molecule type" value="Genomic_DNA"/>
</dbReference>
<evidence type="ECO:0000313" key="7">
    <source>
        <dbReference type="EMBL" id="SFR71919.1"/>
    </source>
</evidence>
<dbReference type="SUPFAM" id="SSF50494">
    <property type="entry name" value="Trypsin-like serine proteases"/>
    <property type="match status" value="1"/>
</dbReference>
<dbReference type="Gene3D" id="2.30.42.10">
    <property type="match status" value="1"/>
</dbReference>
<dbReference type="RefSeq" id="WP_177214577.1">
    <property type="nucleotide sequence ID" value="NZ_FOYZ01000004.1"/>
</dbReference>
<keyword evidence="5" id="KW-1133">Transmembrane helix</keyword>
<keyword evidence="2" id="KW-0645">Protease</keyword>
<keyword evidence="3" id="KW-0378">Hydrolase</keyword>
<feature type="region of interest" description="Disordered" evidence="4">
    <location>
        <begin position="77"/>
        <end position="116"/>
    </location>
</feature>
<dbReference type="Pfam" id="PF13180">
    <property type="entry name" value="PDZ_2"/>
    <property type="match status" value="1"/>
</dbReference>
<evidence type="ECO:0000313" key="8">
    <source>
        <dbReference type="Proteomes" id="UP000199659"/>
    </source>
</evidence>
<dbReference type="InterPro" id="IPR009003">
    <property type="entry name" value="Peptidase_S1_PA"/>
</dbReference>
<evidence type="ECO:0000256" key="1">
    <source>
        <dbReference type="ARBA" id="ARBA00010541"/>
    </source>
</evidence>